<reference evidence="2" key="1">
    <citation type="journal article" date="2022" name="Mol. Ecol. Resour.">
        <title>The genomes of chicory, endive, great burdock and yacon provide insights into Asteraceae palaeo-polyploidization history and plant inulin production.</title>
        <authorList>
            <person name="Fan W."/>
            <person name="Wang S."/>
            <person name="Wang H."/>
            <person name="Wang A."/>
            <person name="Jiang F."/>
            <person name="Liu H."/>
            <person name="Zhao H."/>
            <person name="Xu D."/>
            <person name="Zhang Y."/>
        </authorList>
    </citation>
    <scope>NUCLEOTIDE SEQUENCE [LARGE SCALE GENOMIC DNA]</scope>
    <source>
        <strain evidence="2">cv. Yunnan</strain>
    </source>
</reference>
<accession>A0ACB9J241</accession>
<evidence type="ECO:0000313" key="1">
    <source>
        <dbReference type="EMBL" id="KAI3814584.1"/>
    </source>
</evidence>
<organism evidence="1 2">
    <name type="scientific">Smallanthus sonchifolius</name>
    <dbReference type="NCBI Taxonomy" id="185202"/>
    <lineage>
        <taxon>Eukaryota</taxon>
        <taxon>Viridiplantae</taxon>
        <taxon>Streptophyta</taxon>
        <taxon>Embryophyta</taxon>
        <taxon>Tracheophyta</taxon>
        <taxon>Spermatophyta</taxon>
        <taxon>Magnoliopsida</taxon>
        <taxon>eudicotyledons</taxon>
        <taxon>Gunneridae</taxon>
        <taxon>Pentapetalae</taxon>
        <taxon>asterids</taxon>
        <taxon>campanulids</taxon>
        <taxon>Asterales</taxon>
        <taxon>Asteraceae</taxon>
        <taxon>Asteroideae</taxon>
        <taxon>Heliantheae alliance</taxon>
        <taxon>Millerieae</taxon>
        <taxon>Smallanthus</taxon>
    </lineage>
</organism>
<name>A0ACB9J241_9ASTR</name>
<reference evidence="1 2" key="2">
    <citation type="journal article" date="2022" name="Mol. Ecol. Resour.">
        <title>The genomes of chicory, endive, great burdock and yacon provide insights into Asteraceae paleo-polyploidization history and plant inulin production.</title>
        <authorList>
            <person name="Fan W."/>
            <person name="Wang S."/>
            <person name="Wang H."/>
            <person name="Wang A."/>
            <person name="Jiang F."/>
            <person name="Liu H."/>
            <person name="Zhao H."/>
            <person name="Xu D."/>
            <person name="Zhang Y."/>
        </authorList>
    </citation>
    <scope>NUCLEOTIDE SEQUENCE [LARGE SCALE GENOMIC DNA]</scope>
    <source>
        <strain evidence="2">cv. Yunnan</strain>
        <tissue evidence="1">Leaves</tissue>
    </source>
</reference>
<dbReference type="Proteomes" id="UP001056120">
    <property type="component" value="Linkage Group LG05"/>
</dbReference>
<proteinExistence type="predicted"/>
<comment type="caution">
    <text evidence="1">The sequence shown here is derived from an EMBL/GenBank/DDBJ whole genome shotgun (WGS) entry which is preliminary data.</text>
</comment>
<gene>
    <name evidence="1" type="ORF">L1987_14224</name>
</gene>
<keyword evidence="2" id="KW-1185">Reference proteome</keyword>
<protein>
    <submittedName>
        <fullName evidence="1">Uncharacterized protein</fullName>
    </submittedName>
</protein>
<sequence>MAPFAILLFSLFILHHRVTSELVEEEKEALLSFIAKVPHDESYNWKESEPACSSWKGVECDPTNTHVFYLRLPAASLIGEIPPNTIEKLSSLRILSLRGNNLNGTIPSEFFSLASLTHLFLHNNKFSGQLPDINAKEFRKLDVSNNVLTGPIPNSLSKFPKSKFSGNRLCNAPLPPCNRNIYPSPAPSPEPYEQVASDKKSKKKDVIIGISVGSGLLLLILLCCLRKKVYQKSKRPPKPSLEAPAVASVEGTSTEGERNKLVLFDDRISSFDYENLLQSSSDVLGKGSVGTSYKHVLKAKKMTVVVKRLKDAEATKMEFESCMEVLGKLKNEYVVPLRGYCYLEDEKWLVYDYIHAGSLFAHLHGSLSLSGTRLDWNNRMSIALSAAKGVAYLHMCSVVHGNIKSSNILLRQETNKDATVSDYGLNTLFGRWSSSNYRATGNYWSPEVVTTQKFSFKSDVYSFGVFLLELLTGKDPNPPSSSEVQNDFPMWVQSVIHEEPKAEIFDVELRRDENIKEMSQMLRIAKDCVSIVVDQRPTIQEVVSMMKEMPQAKPGDWLRQSSDDSSKGYDDIPLSDTRDKPSTITP</sequence>
<evidence type="ECO:0000313" key="2">
    <source>
        <dbReference type="Proteomes" id="UP001056120"/>
    </source>
</evidence>
<dbReference type="EMBL" id="CM042022">
    <property type="protein sequence ID" value="KAI3814584.1"/>
    <property type="molecule type" value="Genomic_DNA"/>
</dbReference>